<accession>A0A9Q3F6N3</accession>
<sequence length="99" mass="11592">MSRIEDWGERPYINVYRRGLSSGPLDQLASCPGNFDTLQHLMDISLELDTRYQERQKEKSSHQEKKPPVIGFNSKDLLKTYLQKGHTIRRTKKGKQFQV</sequence>
<feature type="compositionally biased region" description="Basic and acidic residues" evidence="1">
    <location>
        <begin position="53"/>
        <end position="67"/>
    </location>
</feature>
<comment type="caution">
    <text evidence="2">The sequence shown here is derived from an EMBL/GenBank/DDBJ whole genome shotgun (WGS) entry which is preliminary data.</text>
</comment>
<organism evidence="2 3">
    <name type="scientific">Austropuccinia psidii MF-1</name>
    <dbReference type="NCBI Taxonomy" id="1389203"/>
    <lineage>
        <taxon>Eukaryota</taxon>
        <taxon>Fungi</taxon>
        <taxon>Dikarya</taxon>
        <taxon>Basidiomycota</taxon>
        <taxon>Pucciniomycotina</taxon>
        <taxon>Pucciniomycetes</taxon>
        <taxon>Pucciniales</taxon>
        <taxon>Sphaerophragmiaceae</taxon>
        <taxon>Austropuccinia</taxon>
    </lineage>
</organism>
<keyword evidence="3" id="KW-1185">Reference proteome</keyword>
<reference evidence="2" key="1">
    <citation type="submission" date="2021-03" db="EMBL/GenBank/DDBJ databases">
        <title>Draft genome sequence of rust myrtle Austropuccinia psidii MF-1, a brazilian biotype.</title>
        <authorList>
            <person name="Quecine M.C."/>
            <person name="Pachon D.M.R."/>
            <person name="Bonatelli M.L."/>
            <person name="Correr F.H."/>
            <person name="Franceschini L.M."/>
            <person name="Leite T.F."/>
            <person name="Margarido G.R.A."/>
            <person name="Almeida C.A."/>
            <person name="Ferrarezi J.A."/>
            <person name="Labate C.A."/>
        </authorList>
    </citation>
    <scope>NUCLEOTIDE SEQUENCE</scope>
    <source>
        <strain evidence="2">MF-1</strain>
    </source>
</reference>
<dbReference type="Proteomes" id="UP000765509">
    <property type="component" value="Unassembled WGS sequence"/>
</dbReference>
<evidence type="ECO:0000313" key="2">
    <source>
        <dbReference type="EMBL" id="MBW0533714.1"/>
    </source>
</evidence>
<proteinExistence type="predicted"/>
<evidence type="ECO:0000313" key="3">
    <source>
        <dbReference type="Proteomes" id="UP000765509"/>
    </source>
</evidence>
<dbReference type="OrthoDB" id="4847360at2759"/>
<dbReference type="EMBL" id="AVOT02038782">
    <property type="protein sequence ID" value="MBW0533714.1"/>
    <property type="molecule type" value="Genomic_DNA"/>
</dbReference>
<name>A0A9Q3F6N3_9BASI</name>
<dbReference type="AlphaFoldDB" id="A0A9Q3F6N3"/>
<feature type="region of interest" description="Disordered" evidence="1">
    <location>
        <begin position="53"/>
        <end position="72"/>
    </location>
</feature>
<protein>
    <submittedName>
        <fullName evidence="2">Uncharacterized protein</fullName>
    </submittedName>
</protein>
<evidence type="ECO:0000256" key="1">
    <source>
        <dbReference type="SAM" id="MobiDB-lite"/>
    </source>
</evidence>
<gene>
    <name evidence="2" type="ORF">O181_073429</name>
</gene>